<keyword evidence="8" id="KW-1185">Reference proteome</keyword>
<gene>
    <name evidence="7" type="ORF">LSTR_LSTR014501</name>
</gene>
<dbReference type="Pfam" id="PF02880">
    <property type="entry name" value="PGM_PMM_III"/>
    <property type="match status" value="1"/>
</dbReference>
<evidence type="ECO:0000256" key="1">
    <source>
        <dbReference type="ARBA" id="ARBA00001946"/>
    </source>
</evidence>
<evidence type="ECO:0000256" key="4">
    <source>
        <dbReference type="ARBA" id="ARBA00023235"/>
    </source>
</evidence>
<dbReference type="SMR" id="A0A482WRG5"/>
<reference evidence="7 8" key="1">
    <citation type="journal article" date="2017" name="Gigascience">
        <title>Genome sequence of the small brown planthopper, Laodelphax striatellus.</title>
        <authorList>
            <person name="Zhu J."/>
            <person name="Jiang F."/>
            <person name="Wang X."/>
            <person name="Yang P."/>
            <person name="Bao Y."/>
            <person name="Zhao W."/>
            <person name="Wang W."/>
            <person name="Lu H."/>
            <person name="Wang Q."/>
            <person name="Cui N."/>
            <person name="Li J."/>
            <person name="Chen X."/>
            <person name="Luo L."/>
            <person name="Yu J."/>
            <person name="Kang L."/>
            <person name="Cui F."/>
        </authorList>
    </citation>
    <scope>NUCLEOTIDE SEQUENCE [LARGE SCALE GENOMIC DNA]</scope>
    <source>
        <strain evidence="7">Lst14</strain>
    </source>
</reference>
<dbReference type="InterPro" id="IPR016055">
    <property type="entry name" value="A-D-PHexomutase_a/b/a-I/II/III"/>
</dbReference>
<dbReference type="InterPro" id="IPR005845">
    <property type="entry name" value="A-D-PHexomutase_a/b/a-II"/>
</dbReference>
<comment type="cofactor">
    <cofactor evidence="1">
        <name>Mg(2+)</name>
        <dbReference type="ChEBI" id="CHEBI:18420"/>
    </cofactor>
</comment>
<dbReference type="InParanoid" id="A0A482WRG5"/>
<dbReference type="OrthoDB" id="2291at2759"/>
<dbReference type="AlphaFoldDB" id="A0A482WRG5"/>
<evidence type="ECO:0008006" key="9">
    <source>
        <dbReference type="Google" id="ProtNLM"/>
    </source>
</evidence>
<keyword evidence="4" id="KW-0413">Isomerase</keyword>
<dbReference type="InterPro" id="IPR005841">
    <property type="entry name" value="Alpha-D-phosphohexomutase_SF"/>
</dbReference>
<dbReference type="PANTHER" id="PTHR22573:SF2">
    <property type="entry name" value="PHOSPHOGLUCOMUTASE"/>
    <property type="match status" value="1"/>
</dbReference>
<dbReference type="GO" id="GO:0005829">
    <property type="term" value="C:cytosol"/>
    <property type="evidence" value="ECO:0007669"/>
    <property type="project" value="TreeGrafter"/>
</dbReference>
<dbReference type="EMBL" id="QKKF02026896">
    <property type="protein sequence ID" value="RZF36167.1"/>
    <property type="molecule type" value="Genomic_DNA"/>
</dbReference>
<sequence length="173" mass="18840">MVKTNILPDFGGHHPDPNLTYAADLVESIAKGEYDIGAAFDGDGDRNMVLGKKAFFVTPSDSLAVLAANLDCIPYFKKRGVHGFARSMPTGAAVDRVAADKKKEIFETPTGWKYFGNLMDAGRISLCGEESFGIETLSLGSKHNSFLKNLGSFLKKSQPFLKNLNQISGYENK</sequence>
<evidence type="ECO:0000313" key="8">
    <source>
        <dbReference type="Proteomes" id="UP000291343"/>
    </source>
</evidence>
<proteinExistence type="predicted"/>
<dbReference type="Pfam" id="PF02879">
    <property type="entry name" value="PGM_PMM_II"/>
    <property type="match status" value="1"/>
</dbReference>
<name>A0A482WRG5_LAOST</name>
<dbReference type="Proteomes" id="UP000291343">
    <property type="component" value="Unassembled WGS sequence"/>
</dbReference>
<dbReference type="GO" id="GO:0046872">
    <property type="term" value="F:metal ion binding"/>
    <property type="evidence" value="ECO:0007669"/>
    <property type="project" value="UniProtKB-KW"/>
</dbReference>
<dbReference type="GO" id="GO:0004614">
    <property type="term" value="F:phosphoglucomutase activity"/>
    <property type="evidence" value="ECO:0007669"/>
    <property type="project" value="InterPro"/>
</dbReference>
<dbReference type="STRING" id="195883.A0A482WRG5"/>
<dbReference type="Gene3D" id="3.40.120.10">
    <property type="entry name" value="Alpha-D-Glucose-1,6-Bisphosphate, subunit A, domain 3"/>
    <property type="match status" value="2"/>
</dbReference>
<evidence type="ECO:0000313" key="7">
    <source>
        <dbReference type="EMBL" id="RZF36167.1"/>
    </source>
</evidence>
<keyword evidence="2" id="KW-0479">Metal-binding</keyword>
<dbReference type="PANTHER" id="PTHR22573">
    <property type="entry name" value="PHOSPHOHEXOMUTASE FAMILY MEMBER"/>
    <property type="match status" value="1"/>
</dbReference>
<evidence type="ECO:0000259" key="6">
    <source>
        <dbReference type="Pfam" id="PF02880"/>
    </source>
</evidence>
<feature type="domain" description="Alpha-D-phosphohexomutase alpha/beta/alpha" evidence="5">
    <location>
        <begin position="7"/>
        <end position="50"/>
    </location>
</feature>
<evidence type="ECO:0000256" key="2">
    <source>
        <dbReference type="ARBA" id="ARBA00022723"/>
    </source>
</evidence>
<accession>A0A482WRG5</accession>
<protein>
    <recommendedName>
        <fullName evidence="9">Alpha-D-phosphohexomutase alpha/beta/alpha domain-containing protein</fullName>
    </recommendedName>
</protein>
<organism evidence="7 8">
    <name type="scientific">Laodelphax striatellus</name>
    <name type="common">Small brown planthopper</name>
    <name type="synonym">Delphax striatella</name>
    <dbReference type="NCBI Taxonomy" id="195883"/>
    <lineage>
        <taxon>Eukaryota</taxon>
        <taxon>Metazoa</taxon>
        <taxon>Ecdysozoa</taxon>
        <taxon>Arthropoda</taxon>
        <taxon>Hexapoda</taxon>
        <taxon>Insecta</taxon>
        <taxon>Pterygota</taxon>
        <taxon>Neoptera</taxon>
        <taxon>Paraneoptera</taxon>
        <taxon>Hemiptera</taxon>
        <taxon>Auchenorrhyncha</taxon>
        <taxon>Fulgoroidea</taxon>
        <taxon>Delphacidae</taxon>
        <taxon>Criomorphinae</taxon>
        <taxon>Laodelphax</taxon>
    </lineage>
</organism>
<evidence type="ECO:0000256" key="3">
    <source>
        <dbReference type="ARBA" id="ARBA00022842"/>
    </source>
</evidence>
<dbReference type="SUPFAM" id="SSF53738">
    <property type="entry name" value="Phosphoglucomutase, first 3 domains"/>
    <property type="match status" value="2"/>
</dbReference>
<dbReference type="InterPro" id="IPR045244">
    <property type="entry name" value="PGM"/>
</dbReference>
<keyword evidence="3" id="KW-0460">Magnesium</keyword>
<dbReference type="GO" id="GO:0005975">
    <property type="term" value="P:carbohydrate metabolic process"/>
    <property type="evidence" value="ECO:0007669"/>
    <property type="project" value="InterPro"/>
</dbReference>
<evidence type="ECO:0000259" key="5">
    <source>
        <dbReference type="Pfam" id="PF02879"/>
    </source>
</evidence>
<feature type="domain" description="Alpha-D-phosphohexomutase alpha/beta/alpha" evidence="6">
    <location>
        <begin position="62"/>
        <end position="134"/>
    </location>
</feature>
<comment type="caution">
    <text evidence="7">The sequence shown here is derived from an EMBL/GenBank/DDBJ whole genome shotgun (WGS) entry which is preliminary data.</text>
</comment>
<dbReference type="PRINTS" id="PR00509">
    <property type="entry name" value="PGMPMM"/>
</dbReference>
<dbReference type="InterPro" id="IPR005846">
    <property type="entry name" value="A-D-PHexomutase_a/b/a-III"/>
</dbReference>